<accession>A0A5B2XDT5</accession>
<dbReference type="OrthoDB" id="7466251at2"/>
<dbReference type="InterPro" id="IPR029016">
    <property type="entry name" value="GAF-like_dom_sf"/>
</dbReference>
<dbReference type="Proteomes" id="UP000323454">
    <property type="component" value="Unassembled WGS sequence"/>
</dbReference>
<dbReference type="Gene3D" id="1.10.10.10">
    <property type="entry name" value="Winged helix-like DNA-binding domain superfamily/Winged helix DNA-binding domain"/>
    <property type="match status" value="1"/>
</dbReference>
<proteinExistence type="predicted"/>
<reference evidence="4 5" key="2">
    <citation type="submission" date="2019-09" db="EMBL/GenBank/DDBJ databases">
        <authorList>
            <person name="Jin C."/>
        </authorList>
    </citation>
    <scope>NUCLEOTIDE SEQUENCE [LARGE SCALE GENOMIC DNA]</scope>
    <source>
        <strain evidence="4 5">AN110305</strain>
    </source>
</reference>
<dbReference type="SMART" id="SM01012">
    <property type="entry name" value="ANTAR"/>
    <property type="match status" value="1"/>
</dbReference>
<dbReference type="EMBL" id="VUOB01000028">
    <property type="protein sequence ID" value="KAA2261386.1"/>
    <property type="molecule type" value="Genomic_DNA"/>
</dbReference>
<comment type="caution">
    <text evidence="4">The sequence shown here is derived from an EMBL/GenBank/DDBJ whole genome shotgun (WGS) entry which is preliminary data.</text>
</comment>
<name>A0A5B2XDT5_9PSEU</name>
<dbReference type="SUPFAM" id="SSF55781">
    <property type="entry name" value="GAF domain-like"/>
    <property type="match status" value="1"/>
</dbReference>
<dbReference type="Gene3D" id="3.30.450.40">
    <property type="match status" value="1"/>
</dbReference>
<dbReference type="InterPro" id="IPR036388">
    <property type="entry name" value="WH-like_DNA-bd_sf"/>
</dbReference>
<evidence type="ECO:0000259" key="3">
    <source>
        <dbReference type="SMART" id="SM01012"/>
    </source>
</evidence>
<evidence type="ECO:0000313" key="5">
    <source>
        <dbReference type="Proteomes" id="UP000323454"/>
    </source>
</evidence>
<keyword evidence="2" id="KW-0804">Transcription</keyword>
<dbReference type="InterPro" id="IPR005561">
    <property type="entry name" value="ANTAR"/>
</dbReference>
<reference evidence="4 5" key="1">
    <citation type="submission" date="2019-09" db="EMBL/GenBank/DDBJ databases">
        <title>Goodfellowia gen. nov., a new genus of the Pseudonocardineae related to Actinoalloteichus, containing Goodfellowia coeruleoviolacea gen. nov., comb. nov. gen. nov., comb. nov.</title>
        <authorList>
            <person name="Labeda D."/>
        </authorList>
    </citation>
    <scope>NUCLEOTIDE SEQUENCE [LARGE SCALE GENOMIC DNA]</scope>
    <source>
        <strain evidence="4 5">AN110305</strain>
    </source>
</reference>
<keyword evidence="1" id="KW-0805">Transcription regulation</keyword>
<dbReference type="AlphaFoldDB" id="A0A5B2XDT5"/>
<keyword evidence="5" id="KW-1185">Reference proteome</keyword>
<organism evidence="4 5">
    <name type="scientific">Solihabitans fulvus</name>
    <dbReference type="NCBI Taxonomy" id="1892852"/>
    <lineage>
        <taxon>Bacteria</taxon>
        <taxon>Bacillati</taxon>
        <taxon>Actinomycetota</taxon>
        <taxon>Actinomycetes</taxon>
        <taxon>Pseudonocardiales</taxon>
        <taxon>Pseudonocardiaceae</taxon>
        <taxon>Solihabitans</taxon>
    </lineage>
</organism>
<protein>
    <submittedName>
        <fullName evidence="4">ANTAR domain-containing protein</fullName>
    </submittedName>
</protein>
<dbReference type="RefSeq" id="WP_149850464.1">
    <property type="nucleotide sequence ID" value="NZ_VUOB01000028.1"/>
</dbReference>
<sequence>MVSRRASRLAQVRLWVVEAAVASARPMSVQVLCETTVARLGVTGAVVTVDNAPGRSETRHATDPLGARLAELQVTVGEGPGVDARHDGGPVLVADLDTRHSQRRWPLFAPLAVEAGAAALFTLPLCVGAIRLGTLTLHRIEAGQLDGATLADALAFAGFALTLLLDQQAGIPLAGGDPADDGLPLRSAQVHQATGMVSAQLDIGISDAFARLRARAFADRLPLNEVAADVVARRLRFGSTNDAP</sequence>
<evidence type="ECO:0000313" key="4">
    <source>
        <dbReference type="EMBL" id="KAA2261386.1"/>
    </source>
</evidence>
<evidence type="ECO:0000256" key="1">
    <source>
        <dbReference type="ARBA" id="ARBA00023015"/>
    </source>
</evidence>
<dbReference type="GO" id="GO:0003723">
    <property type="term" value="F:RNA binding"/>
    <property type="evidence" value="ECO:0007669"/>
    <property type="project" value="InterPro"/>
</dbReference>
<gene>
    <name evidence="4" type="ORF">F0L68_16450</name>
</gene>
<feature type="domain" description="ANTAR" evidence="3">
    <location>
        <begin position="165"/>
        <end position="231"/>
    </location>
</feature>
<evidence type="ECO:0000256" key="2">
    <source>
        <dbReference type="ARBA" id="ARBA00023163"/>
    </source>
</evidence>
<dbReference type="Pfam" id="PF03861">
    <property type="entry name" value="ANTAR"/>
    <property type="match status" value="1"/>
</dbReference>